<comment type="catalytic activity">
    <reaction evidence="6 7">
        <text>Release of N-terminal amino acids, preferentially methionine, from peptides and arylamides.</text>
        <dbReference type="EC" id="3.4.11.18"/>
    </reaction>
</comment>
<dbReference type="NCBIfam" id="TIGR00500">
    <property type="entry name" value="met_pdase_I"/>
    <property type="match status" value="1"/>
</dbReference>
<feature type="binding site" evidence="6">
    <location>
        <position position="178"/>
    </location>
    <ligand>
        <name>substrate</name>
    </ligand>
</feature>
<dbReference type="PANTHER" id="PTHR43330:SF27">
    <property type="entry name" value="METHIONINE AMINOPEPTIDASE"/>
    <property type="match status" value="1"/>
</dbReference>
<feature type="binding site" evidence="6">
    <location>
        <position position="80"/>
    </location>
    <ligand>
        <name>substrate</name>
    </ligand>
</feature>
<evidence type="ECO:0000256" key="7">
    <source>
        <dbReference type="RuleBase" id="RU003653"/>
    </source>
</evidence>
<dbReference type="EC" id="3.4.11.18" evidence="6 7"/>
<comment type="similarity">
    <text evidence="6">Belongs to the peptidase M24A family. Methionine aminopeptidase type 1 subfamily.</text>
</comment>
<dbReference type="Pfam" id="PF00557">
    <property type="entry name" value="Peptidase_M24"/>
    <property type="match status" value="1"/>
</dbReference>
<dbReference type="PANTHER" id="PTHR43330">
    <property type="entry name" value="METHIONINE AMINOPEPTIDASE"/>
    <property type="match status" value="1"/>
</dbReference>
<evidence type="ECO:0000313" key="10">
    <source>
        <dbReference type="Proteomes" id="UP000215086"/>
    </source>
</evidence>
<comment type="subunit">
    <text evidence="6">Monomer.</text>
</comment>
<dbReference type="CDD" id="cd01086">
    <property type="entry name" value="MetAP1"/>
    <property type="match status" value="1"/>
</dbReference>
<keyword evidence="2 6" id="KW-0031">Aminopeptidase</keyword>
<comment type="function">
    <text evidence="1 6">Removes the N-terminal methionine from nascent proteins. The N-terminal methionine is often cleaved when the second residue in the primary sequence is small and uncharged (Met-Ala-, Cys, Gly, Pro, Ser, Thr, or Val). Requires deformylation of the N(alpha)-formylated initiator methionine before it can be hydrolyzed.</text>
</comment>
<organism evidence="9 10">
    <name type="scientific">Thermogutta terrifontis</name>
    <dbReference type="NCBI Taxonomy" id="1331910"/>
    <lineage>
        <taxon>Bacteria</taxon>
        <taxon>Pseudomonadati</taxon>
        <taxon>Planctomycetota</taxon>
        <taxon>Planctomycetia</taxon>
        <taxon>Pirellulales</taxon>
        <taxon>Thermoguttaceae</taxon>
        <taxon>Thermogutta</taxon>
    </lineage>
</organism>
<dbReference type="InterPro" id="IPR001714">
    <property type="entry name" value="Pept_M24_MAP"/>
</dbReference>
<sequence>MINLRSRSEILKMRKAGLVVWKALQLVKALVRPGVKTKDIDQAVEEFYRKCKAESLFKGYPGKVPFPAVTCISVNDEVVHGIPGERVIAEGDIVSVDTGCRVDGWCGDAAVTIPVGNVAPQVARLVDVTKRTLDLAIELAGKKTYWSEVAAAMQDYVRSHGFSVVEAFVGHGIGRQMHEEPQVPNFVNEFFLRRGDFRLQPGLVIAIEPMVNLGTKKVRLSRDYWTQLTADGKPSAHFEHTVAITEEGPYVLTGPLGPMDEQMGFDPEKEGCLALLEIEKQSS</sequence>
<feature type="binding site" evidence="6">
    <location>
        <position position="239"/>
    </location>
    <ligand>
        <name>a divalent metal cation</name>
        <dbReference type="ChEBI" id="CHEBI:60240"/>
        <label>2</label>
        <note>catalytic</note>
    </ligand>
</feature>
<dbReference type="PROSITE" id="PS00680">
    <property type="entry name" value="MAP_1"/>
    <property type="match status" value="1"/>
</dbReference>
<evidence type="ECO:0000256" key="4">
    <source>
        <dbReference type="ARBA" id="ARBA00022723"/>
    </source>
</evidence>
<dbReference type="PRINTS" id="PR00599">
    <property type="entry name" value="MAPEPTIDASE"/>
</dbReference>
<evidence type="ECO:0000256" key="3">
    <source>
        <dbReference type="ARBA" id="ARBA00022670"/>
    </source>
</evidence>
<feature type="binding site" evidence="6">
    <location>
        <position position="239"/>
    </location>
    <ligand>
        <name>a divalent metal cation</name>
        <dbReference type="ChEBI" id="CHEBI:60240"/>
        <label>1</label>
    </ligand>
</feature>
<dbReference type="GO" id="GO:0005829">
    <property type="term" value="C:cytosol"/>
    <property type="evidence" value="ECO:0007669"/>
    <property type="project" value="TreeGrafter"/>
</dbReference>
<dbReference type="InterPro" id="IPR002467">
    <property type="entry name" value="Pept_M24A_MAP1"/>
</dbReference>
<dbReference type="SUPFAM" id="SSF55920">
    <property type="entry name" value="Creatinase/aminopeptidase"/>
    <property type="match status" value="1"/>
</dbReference>
<dbReference type="RefSeq" id="WP_095414454.1">
    <property type="nucleotide sequence ID" value="NZ_CP018477.1"/>
</dbReference>
<keyword evidence="4 6" id="KW-0479">Metal-binding</keyword>
<comment type="cofactor">
    <cofactor evidence="6">
        <name>Co(2+)</name>
        <dbReference type="ChEBI" id="CHEBI:48828"/>
    </cofactor>
    <cofactor evidence="6">
        <name>Zn(2+)</name>
        <dbReference type="ChEBI" id="CHEBI:29105"/>
    </cofactor>
    <cofactor evidence="6">
        <name>Mn(2+)</name>
        <dbReference type="ChEBI" id="CHEBI:29035"/>
    </cofactor>
    <cofactor evidence="6">
        <name>Fe(2+)</name>
        <dbReference type="ChEBI" id="CHEBI:29033"/>
    </cofactor>
    <text evidence="6">Binds 2 divalent metal cations per subunit. Has a high-affinity and a low affinity metal-binding site. The true nature of the physiological cofactor is under debate. The enzyme is active with cobalt, zinc, manganese or divalent iron ions. Most likely, methionine aminopeptidases function as mononuclear Fe(2+)-metalloproteases under physiological conditions, and the catalytically relevant metal-binding site has been assigned to the histidine-containing high-affinity site.</text>
</comment>
<feature type="binding site" evidence="6">
    <location>
        <position position="171"/>
    </location>
    <ligand>
        <name>a divalent metal cation</name>
        <dbReference type="ChEBI" id="CHEBI:60240"/>
        <label>2</label>
        <note>catalytic</note>
    </ligand>
</feature>
<dbReference type="GO" id="GO:0046872">
    <property type="term" value="F:metal ion binding"/>
    <property type="evidence" value="ECO:0007669"/>
    <property type="project" value="UniProtKB-UniRule"/>
</dbReference>
<dbReference type="InterPro" id="IPR036005">
    <property type="entry name" value="Creatinase/aminopeptidase-like"/>
</dbReference>
<gene>
    <name evidence="6" type="primary">map</name>
    <name evidence="9" type="ORF">THTE_1408</name>
</gene>
<keyword evidence="5 6" id="KW-0378">Hydrolase</keyword>
<feature type="binding site" evidence="6">
    <location>
        <position position="108"/>
    </location>
    <ligand>
        <name>a divalent metal cation</name>
        <dbReference type="ChEBI" id="CHEBI:60240"/>
        <label>1</label>
    </ligand>
</feature>
<dbReference type="Gene3D" id="3.90.230.10">
    <property type="entry name" value="Creatinase/methionine aminopeptidase superfamily"/>
    <property type="match status" value="1"/>
</dbReference>
<dbReference type="OrthoDB" id="9802055at2"/>
<dbReference type="GO" id="GO:0006508">
    <property type="term" value="P:proteolysis"/>
    <property type="evidence" value="ECO:0007669"/>
    <property type="project" value="UniProtKB-KW"/>
</dbReference>
<keyword evidence="10" id="KW-1185">Reference proteome</keyword>
<dbReference type="GO" id="GO:0004239">
    <property type="term" value="F:initiator methionyl aminopeptidase activity"/>
    <property type="evidence" value="ECO:0007669"/>
    <property type="project" value="UniProtKB-UniRule"/>
</dbReference>
<feature type="binding site" evidence="6">
    <location>
        <position position="108"/>
    </location>
    <ligand>
        <name>a divalent metal cation</name>
        <dbReference type="ChEBI" id="CHEBI:60240"/>
        <label>2</label>
        <note>catalytic</note>
    </ligand>
</feature>
<evidence type="ECO:0000256" key="6">
    <source>
        <dbReference type="HAMAP-Rule" id="MF_01974"/>
    </source>
</evidence>
<dbReference type="AlphaFoldDB" id="A0A286RDG9"/>
<dbReference type="EMBL" id="CP018477">
    <property type="protein sequence ID" value="ASV74010.1"/>
    <property type="molecule type" value="Genomic_DNA"/>
</dbReference>
<evidence type="ECO:0000259" key="8">
    <source>
        <dbReference type="Pfam" id="PF00557"/>
    </source>
</evidence>
<name>A0A286RDG9_9BACT</name>
<reference evidence="9 10" key="1">
    <citation type="journal article" name="Front. Microbiol.">
        <title>Sugar Metabolism of the First Thermophilic Planctomycete Thermogutta terrifontis: Comparative Genomic and Transcriptomic Approaches.</title>
        <authorList>
            <person name="Elcheninov A.G."/>
            <person name="Menzel P."/>
            <person name="Gudbergsdottir S.R."/>
            <person name="Slesarev A.I."/>
            <person name="Kadnikov V.V."/>
            <person name="Krogh A."/>
            <person name="Bonch-Osmolovskaya E.A."/>
            <person name="Peng X."/>
            <person name="Kublanov I.V."/>
        </authorList>
    </citation>
    <scope>NUCLEOTIDE SEQUENCE [LARGE SCALE GENOMIC DNA]</scope>
    <source>
        <strain evidence="9 10">R1</strain>
    </source>
</reference>
<dbReference type="Proteomes" id="UP000215086">
    <property type="component" value="Chromosome"/>
</dbReference>
<feature type="binding site" evidence="6">
    <location>
        <position position="208"/>
    </location>
    <ligand>
        <name>a divalent metal cation</name>
        <dbReference type="ChEBI" id="CHEBI:60240"/>
        <label>2</label>
        <note>catalytic</note>
    </ligand>
</feature>
<dbReference type="HAMAP" id="MF_01974">
    <property type="entry name" value="MetAP_1"/>
    <property type="match status" value="1"/>
</dbReference>
<dbReference type="InterPro" id="IPR000994">
    <property type="entry name" value="Pept_M24"/>
</dbReference>
<dbReference type="KEGG" id="ttf:THTE_1408"/>
<feature type="domain" description="Peptidase M24" evidence="8">
    <location>
        <begin position="12"/>
        <end position="246"/>
    </location>
</feature>
<evidence type="ECO:0000256" key="2">
    <source>
        <dbReference type="ARBA" id="ARBA00022438"/>
    </source>
</evidence>
<evidence type="ECO:0000256" key="1">
    <source>
        <dbReference type="ARBA" id="ARBA00002521"/>
    </source>
</evidence>
<keyword evidence="3 6" id="KW-0645">Protease</keyword>
<proteinExistence type="inferred from homology"/>
<accession>A0A286RDG9</accession>
<evidence type="ECO:0000313" key="9">
    <source>
        <dbReference type="EMBL" id="ASV74010.1"/>
    </source>
</evidence>
<dbReference type="GO" id="GO:0070006">
    <property type="term" value="F:metalloaminopeptidase activity"/>
    <property type="evidence" value="ECO:0007669"/>
    <property type="project" value="UniProtKB-UniRule"/>
</dbReference>
<evidence type="ECO:0000256" key="5">
    <source>
        <dbReference type="ARBA" id="ARBA00022801"/>
    </source>
</evidence>
<protein>
    <recommendedName>
        <fullName evidence="6 7">Methionine aminopeptidase</fullName>
        <shortName evidence="6">MAP</shortName>
        <shortName evidence="6">MetAP</shortName>
        <ecNumber evidence="6 7">3.4.11.18</ecNumber>
    </recommendedName>
    <alternativeName>
        <fullName evidence="6">Peptidase M</fullName>
    </alternativeName>
</protein>
<feature type="binding site" evidence="6">
    <location>
        <position position="97"/>
    </location>
    <ligand>
        <name>a divalent metal cation</name>
        <dbReference type="ChEBI" id="CHEBI:60240"/>
        <label>1</label>
    </ligand>
</feature>